<keyword evidence="1" id="KW-1133">Transmembrane helix</keyword>
<proteinExistence type="predicted"/>
<reference evidence="2" key="1">
    <citation type="submission" date="2014-11" db="EMBL/GenBank/DDBJ databases">
        <authorList>
            <person name="Amaro Gonzalez C."/>
        </authorList>
    </citation>
    <scope>NUCLEOTIDE SEQUENCE</scope>
</reference>
<name>A0A0E9WV02_ANGAN</name>
<keyword evidence="1" id="KW-0472">Membrane</keyword>
<dbReference type="EMBL" id="GBXM01015212">
    <property type="protein sequence ID" value="JAH93365.1"/>
    <property type="molecule type" value="Transcribed_RNA"/>
</dbReference>
<dbReference type="AlphaFoldDB" id="A0A0E9WV02"/>
<feature type="transmembrane region" description="Helical" evidence="1">
    <location>
        <begin position="6"/>
        <end position="26"/>
    </location>
</feature>
<reference evidence="2" key="2">
    <citation type="journal article" date="2015" name="Fish Shellfish Immunol.">
        <title>Early steps in the European eel (Anguilla anguilla)-Vibrio vulnificus interaction in the gills: Role of the RtxA13 toxin.</title>
        <authorList>
            <person name="Callol A."/>
            <person name="Pajuelo D."/>
            <person name="Ebbesson L."/>
            <person name="Teles M."/>
            <person name="MacKenzie S."/>
            <person name="Amaro C."/>
        </authorList>
    </citation>
    <scope>NUCLEOTIDE SEQUENCE</scope>
</reference>
<protein>
    <submittedName>
        <fullName evidence="2">Uncharacterized protein</fullName>
    </submittedName>
</protein>
<sequence>MTASIVLGLASTSFVHCLGVFFCSFLKDLSRLLRLFGSHLWATIFKQCHTFSMVLRSGL</sequence>
<keyword evidence="1" id="KW-0812">Transmembrane</keyword>
<accession>A0A0E9WV02</accession>
<organism evidence="2">
    <name type="scientific">Anguilla anguilla</name>
    <name type="common">European freshwater eel</name>
    <name type="synonym">Muraena anguilla</name>
    <dbReference type="NCBI Taxonomy" id="7936"/>
    <lineage>
        <taxon>Eukaryota</taxon>
        <taxon>Metazoa</taxon>
        <taxon>Chordata</taxon>
        <taxon>Craniata</taxon>
        <taxon>Vertebrata</taxon>
        <taxon>Euteleostomi</taxon>
        <taxon>Actinopterygii</taxon>
        <taxon>Neopterygii</taxon>
        <taxon>Teleostei</taxon>
        <taxon>Anguilliformes</taxon>
        <taxon>Anguillidae</taxon>
        <taxon>Anguilla</taxon>
    </lineage>
</organism>
<evidence type="ECO:0000256" key="1">
    <source>
        <dbReference type="SAM" id="Phobius"/>
    </source>
</evidence>
<evidence type="ECO:0000313" key="2">
    <source>
        <dbReference type="EMBL" id="JAH93365.1"/>
    </source>
</evidence>